<sequence length="170" mass="18852">MARRTWEEVSKRGYGLKNVASNIVGFVFNHHDALEDAKACAKILLAASEKQGLDVLETLTLVEKRPKSSYRIDITKEGDPDGELYGEILVFTGSLQYPRKEAAEFAAKLGCSVKDSVTKKTTMLVVGDQDLSKLAGKKTSSKQLKAEKLISEGQEIRILLENDFMKLLMN</sequence>
<dbReference type="InterPro" id="IPR036420">
    <property type="entry name" value="BRCT_dom_sf"/>
</dbReference>
<evidence type="ECO:0000259" key="1">
    <source>
        <dbReference type="Pfam" id="PF00533"/>
    </source>
</evidence>
<comment type="caution">
    <text evidence="2">The sequence shown here is derived from an EMBL/GenBank/DDBJ whole genome shotgun (WGS) entry which is preliminary data.</text>
</comment>
<dbReference type="Pfam" id="PF00533">
    <property type="entry name" value="BRCT"/>
    <property type="match status" value="1"/>
</dbReference>
<dbReference type="Gene3D" id="3.40.50.10190">
    <property type="entry name" value="BRCT domain"/>
    <property type="match status" value="1"/>
</dbReference>
<evidence type="ECO:0000313" key="3">
    <source>
        <dbReference type="Proteomes" id="UP000565155"/>
    </source>
</evidence>
<evidence type="ECO:0000313" key="2">
    <source>
        <dbReference type="EMBL" id="NMR76505.1"/>
    </source>
</evidence>
<protein>
    <recommendedName>
        <fullName evidence="1">BRCT domain-containing protein</fullName>
    </recommendedName>
</protein>
<accession>A0A7Y0N1E7</accession>
<organism evidence="2 3">
    <name type="scientific">Vibrio alginolyticus</name>
    <dbReference type="NCBI Taxonomy" id="663"/>
    <lineage>
        <taxon>Bacteria</taxon>
        <taxon>Pseudomonadati</taxon>
        <taxon>Pseudomonadota</taxon>
        <taxon>Gammaproteobacteria</taxon>
        <taxon>Vibrionales</taxon>
        <taxon>Vibrionaceae</taxon>
        <taxon>Vibrio</taxon>
    </lineage>
</organism>
<gene>
    <name evidence="2" type="ORF">HKB35_23140</name>
</gene>
<reference evidence="2 3" key="1">
    <citation type="submission" date="2020-04" db="EMBL/GenBank/DDBJ databases">
        <title>Whole-genome sequencing of Vibrio spp. from China reveals different genetic environments of blaCTX-M-14 among diverse lineages.</title>
        <authorList>
            <person name="Zheng Z."/>
            <person name="Ye L."/>
            <person name="Chen S."/>
        </authorList>
    </citation>
    <scope>NUCLEOTIDE SEQUENCE [LARGE SCALE GENOMIC DNA]</scope>
    <source>
        <strain evidence="2 3">Vb1636</strain>
    </source>
</reference>
<dbReference type="InterPro" id="IPR012337">
    <property type="entry name" value="RNaseH-like_sf"/>
</dbReference>
<feature type="domain" description="BRCT" evidence="1">
    <location>
        <begin position="88"/>
        <end position="138"/>
    </location>
</feature>
<dbReference type="InterPro" id="IPR001357">
    <property type="entry name" value="BRCT_dom"/>
</dbReference>
<dbReference type="AlphaFoldDB" id="A0A7Y0N1E7"/>
<dbReference type="RefSeq" id="WP_169629170.1">
    <property type="nucleotide sequence ID" value="NZ_JABCMA010000050.1"/>
</dbReference>
<dbReference type="SUPFAM" id="SSF52113">
    <property type="entry name" value="BRCT domain"/>
    <property type="match status" value="1"/>
</dbReference>
<dbReference type="Proteomes" id="UP000565155">
    <property type="component" value="Unassembled WGS sequence"/>
</dbReference>
<name>A0A7Y0N1E7_VIBAL</name>
<dbReference type="SUPFAM" id="SSF53098">
    <property type="entry name" value="Ribonuclease H-like"/>
    <property type="match status" value="1"/>
</dbReference>
<proteinExistence type="predicted"/>
<dbReference type="EMBL" id="JABCMA010000050">
    <property type="protein sequence ID" value="NMR76505.1"/>
    <property type="molecule type" value="Genomic_DNA"/>
</dbReference>
<dbReference type="CDD" id="cd17748">
    <property type="entry name" value="BRCT_DNA_ligase_like"/>
    <property type="match status" value="1"/>
</dbReference>